<evidence type="ECO:0000256" key="3">
    <source>
        <dbReference type="ARBA" id="ARBA00022832"/>
    </source>
</evidence>
<dbReference type="SUPFAM" id="SSF56801">
    <property type="entry name" value="Acetyl-CoA synthetase-like"/>
    <property type="match status" value="1"/>
</dbReference>
<dbReference type="InterPro" id="IPR045851">
    <property type="entry name" value="AMP-bd_C_sf"/>
</dbReference>
<proteinExistence type="inferred from homology"/>
<reference evidence="6" key="1">
    <citation type="submission" date="2020-05" db="EMBL/GenBank/DDBJ databases">
        <authorList>
            <person name="Chiriac C."/>
            <person name="Salcher M."/>
            <person name="Ghai R."/>
            <person name="Kavagutti S V."/>
        </authorList>
    </citation>
    <scope>NUCLEOTIDE SEQUENCE</scope>
</reference>
<dbReference type="EMBL" id="CAFBPS010000127">
    <property type="protein sequence ID" value="CAB5034931.1"/>
    <property type="molecule type" value="Genomic_DNA"/>
</dbReference>
<gene>
    <name evidence="6" type="ORF">UFOPK4134_01400</name>
</gene>
<keyword evidence="3" id="KW-0276">Fatty acid metabolism</keyword>
<evidence type="ECO:0000256" key="4">
    <source>
        <dbReference type="ARBA" id="ARBA00023098"/>
    </source>
</evidence>
<organism evidence="6">
    <name type="scientific">freshwater metagenome</name>
    <dbReference type="NCBI Taxonomy" id="449393"/>
    <lineage>
        <taxon>unclassified sequences</taxon>
        <taxon>metagenomes</taxon>
        <taxon>ecological metagenomes</taxon>
    </lineage>
</organism>
<accession>A0A6J7S1K8</accession>
<keyword evidence="4" id="KW-0443">Lipid metabolism</keyword>
<comment type="similarity">
    <text evidence="1">Belongs to the ATP-dependent AMP-binding enzyme family.</text>
</comment>
<sequence length="144" mass="16125">MFSGYLDDPETTAKSYRNGWFLTGDRATRDASGRHFFDGRRADVLKVAGENVSTVEVEQVLSAHPDILEAAVIGQPDEIRDEVPVGFVVARDPQNAPTVAELHVWCDERLAKSKRPRDITYVDELPRTSVGKIRKFLLKESQPS</sequence>
<evidence type="ECO:0000256" key="2">
    <source>
        <dbReference type="ARBA" id="ARBA00022598"/>
    </source>
</evidence>
<dbReference type="AlphaFoldDB" id="A0A6J7S1K8"/>
<dbReference type="PANTHER" id="PTHR43859">
    <property type="entry name" value="ACYL-ACTIVATING ENZYME"/>
    <property type="match status" value="1"/>
</dbReference>
<dbReference type="GO" id="GO:0016874">
    <property type="term" value="F:ligase activity"/>
    <property type="evidence" value="ECO:0007669"/>
    <property type="project" value="UniProtKB-KW"/>
</dbReference>
<dbReference type="Pfam" id="PF13193">
    <property type="entry name" value="AMP-binding_C"/>
    <property type="match status" value="1"/>
</dbReference>
<dbReference type="Gene3D" id="2.30.38.10">
    <property type="entry name" value="Luciferase, Domain 3"/>
    <property type="match status" value="1"/>
</dbReference>
<feature type="domain" description="AMP-binding enzyme C-terminal" evidence="5">
    <location>
        <begin position="56"/>
        <end position="132"/>
    </location>
</feature>
<dbReference type="Gene3D" id="3.30.300.30">
    <property type="match status" value="1"/>
</dbReference>
<keyword evidence="2" id="KW-0436">Ligase</keyword>
<dbReference type="GO" id="GO:0006631">
    <property type="term" value="P:fatty acid metabolic process"/>
    <property type="evidence" value="ECO:0007669"/>
    <property type="project" value="UniProtKB-KW"/>
</dbReference>
<evidence type="ECO:0000256" key="1">
    <source>
        <dbReference type="ARBA" id="ARBA00006432"/>
    </source>
</evidence>
<name>A0A6J7S1K8_9ZZZZ</name>
<evidence type="ECO:0000313" key="6">
    <source>
        <dbReference type="EMBL" id="CAB5034931.1"/>
    </source>
</evidence>
<dbReference type="InterPro" id="IPR025110">
    <property type="entry name" value="AMP-bd_C"/>
</dbReference>
<protein>
    <submittedName>
        <fullName evidence="6">Unannotated protein</fullName>
    </submittedName>
</protein>
<evidence type="ECO:0000259" key="5">
    <source>
        <dbReference type="Pfam" id="PF13193"/>
    </source>
</evidence>
<dbReference type="PANTHER" id="PTHR43859:SF4">
    <property type="entry name" value="BUTANOATE--COA LIGASE AAE1-RELATED"/>
    <property type="match status" value="1"/>
</dbReference>